<evidence type="ECO:0000313" key="3">
    <source>
        <dbReference type="EMBL" id="MFD0312835.1"/>
    </source>
</evidence>
<reference evidence="4" key="1">
    <citation type="journal article" date="2019" name="Int. J. Syst. Evol. Microbiol.">
        <title>The Global Catalogue of Microorganisms (GCM) 10K type strain sequencing project: providing services to taxonomists for standard genome sequencing and annotation.</title>
        <authorList>
            <consortium name="The Broad Institute Genomics Platform"/>
            <consortium name="The Broad Institute Genome Sequencing Center for Infectious Disease"/>
            <person name="Wu L."/>
            <person name="Ma J."/>
        </authorList>
    </citation>
    <scope>NUCLEOTIDE SEQUENCE [LARGE SCALE GENOMIC DNA]</scope>
    <source>
        <strain evidence="4">CGMCC 4.7400</strain>
    </source>
</reference>
<dbReference type="CDD" id="cd00161">
    <property type="entry name" value="beta-trefoil_Ricin-like"/>
    <property type="match status" value="1"/>
</dbReference>
<feature type="region of interest" description="Disordered" evidence="1">
    <location>
        <begin position="53"/>
        <end position="127"/>
    </location>
</feature>
<dbReference type="InterPro" id="IPR035992">
    <property type="entry name" value="Ricin_B-like_lectins"/>
</dbReference>
<feature type="domain" description="Ricin B lectin" evidence="2">
    <location>
        <begin position="136"/>
        <end position="252"/>
    </location>
</feature>
<feature type="compositionally biased region" description="Low complexity" evidence="1">
    <location>
        <begin position="98"/>
        <end position="127"/>
    </location>
</feature>
<gene>
    <name evidence="3" type="ORF">ACFQZ6_01030</name>
</gene>
<dbReference type="InterPro" id="IPR000772">
    <property type="entry name" value="Ricin_B_lectin"/>
</dbReference>
<evidence type="ECO:0000313" key="4">
    <source>
        <dbReference type="Proteomes" id="UP001597023"/>
    </source>
</evidence>
<dbReference type="Gene3D" id="2.80.10.50">
    <property type="match status" value="1"/>
</dbReference>
<keyword evidence="4" id="KW-1185">Reference proteome</keyword>
<dbReference type="Proteomes" id="UP001597023">
    <property type="component" value="Unassembled WGS sequence"/>
</dbReference>
<proteinExistence type="predicted"/>
<dbReference type="SUPFAM" id="SSF50370">
    <property type="entry name" value="Ricin B-like lectins"/>
    <property type="match status" value="1"/>
</dbReference>
<dbReference type="PROSITE" id="PS50231">
    <property type="entry name" value="RICIN_B_LECTIN"/>
    <property type="match status" value="1"/>
</dbReference>
<dbReference type="RefSeq" id="WP_381604418.1">
    <property type="nucleotide sequence ID" value="NZ_JBHTEB010000001.1"/>
</dbReference>
<sequence length="252" mass="24889">MPSPGAGRVASPRHRVAAALRWALARPGVLTVAGAVCIGMATALVITAAVGDGDPHAAPQDTDRPQVGTHQDAGAGESATSGAPQASREPAAATTDTARGSRPESAAASPSQQSVTPTASAAPTATRPAEGAVASAATLLRVAASGGCLTAQRGGLVVSPCVSSPAQKWVLADGNLRSGDLCATVPDGRNADRTPVVMSGCSGLPGQLFTLSSGSLLSVASGKCLDLFGGASGTEVVLWECNGRDNQQWTTA</sequence>
<evidence type="ECO:0000256" key="1">
    <source>
        <dbReference type="SAM" id="MobiDB-lite"/>
    </source>
</evidence>
<dbReference type="SMART" id="SM00458">
    <property type="entry name" value="RICIN"/>
    <property type="match status" value="1"/>
</dbReference>
<name>A0ABW2W3C6_9ACTN</name>
<evidence type="ECO:0000259" key="2">
    <source>
        <dbReference type="SMART" id="SM00458"/>
    </source>
</evidence>
<accession>A0ABW2W3C6</accession>
<dbReference type="EMBL" id="JBHTEB010000001">
    <property type="protein sequence ID" value="MFD0312835.1"/>
    <property type="molecule type" value="Genomic_DNA"/>
</dbReference>
<organism evidence="3 4">
    <name type="scientific">Streptomyces flavalbus</name>
    <dbReference type="NCBI Taxonomy" id="2665155"/>
    <lineage>
        <taxon>Bacteria</taxon>
        <taxon>Bacillati</taxon>
        <taxon>Actinomycetota</taxon>
        <taxon>Actinomycetes</taxon>
        <taxon>Kitasatosporales</taxon>
        <taxon>Streptomycetaceae</taxon>
        <taxon>Streptomyces</taxon>
    </lineage>
</organism>
<protein>
    <submittedName>
        <fullName evidence="3">Ricin-type beta-trefoil lectin domain protein</fullName>
    </submittedName>
</protein>
<comment type="caution">
    <text evidence="3">The sequence shown here is derived from an EMBL/GenBank/DDBJ whole genome shotgun (WGS) entry which is preliminary data.</text>
</comment>
<dbReference type="Pfam" id="PF00652">
    <property type="entry name" value="Ricin_B_lectin"/>
    <property type="match status" value="1"/>
</dbReference>